<dbReference type="AlphaFoldDB" id="A0A0P7W7M3"/>
<dbReference type="EMBL" id="JARO02018383">
    <property type="protein sequence ID" value="KPP56927.1"/>
    <property type="molecule type" value="Genomic_DNA"/>
</dbReference>
<dbReference type="Pfam" id="PF25600">
    <property type="entry name" value="TRIM_CC"/>
    <property type="match status" value="1"/>
</dbReference>
<dbReference type="InterPro" id="IPR043136">
    <property type="entry name" value="B30.2/SPRY_sf"/>
</dbReference>
<dbReference type="SMART" id="SM00589">
    <property type="entry name" value="PRY"/>
    <property type="match status" value="1"/>
</dbReference>
<feature type="domain" description="B30.2/SPRY" evidence="1">
    <location>
        <begin position="119"/>
        <end position="314"/>
    </location>
</feature>
<dbReference type="SMART" id="SM00449">
    <property type="entry name" value="SPRY"/>
    <property type="match status" value="1"/>
</dbReference>
<dbReference type="InterPro" id="IPR003879">
    <property type="entry name" value="Butyrophylin_SPRY"/>
</dbReference>
<dbReference type="Proteomes" id="UP000034805">
    <property type="component" value="Unassembled WGS sequence"/>
</dbReference>
<evidence type="ECO:0000313" key="2">
    <source>
        <dbReference type="EMBL" id="KPP56927.1"/>
    </source>
</evidence>
<dbReference type="STRING" id="113540.ENSSFOP00015024328"/>
<dbReference type="InterPro" id="IPR050143">
    <property type="entry name" value="TRIM/RBCC"/>
</dbReference>
<dbReference type="PROSITE" id="PS50188">
    <property type="entry name" value="B302_SPRY"/>
    <property type="match status" value="1"/>
</dbReference>
<dbReference type="Gene3D" id="2.60.120.920">
    <property type="match status" value="1"/>
</dbReference>
<dbReference type="Pfam" id="PF00622">
    <property type="entry name" value="SPRY"/>
    <property type="match status" value="1"/>
</dbReference>
<accession>A0A0P7W7M3</accession>
<dbReference type="PANTHER" id="PTHR24103">
    <property type="entry name" value="E3 UBIQUITIN-PROTEIN LIGASE TRIM"/>
    <property type="match status" value="1"/>
</dbReference>
<dbReference type="InterPro" id="IPR001870">
    <property type="entry name" value="B30.2/SPRY"/>
</dbReference>
<dbReference type="CDD" id="cd13733">
    <property type="entry name" value="SPRY_PRY_C-I_1"/>
    <property type="match status" value="1"/>
</dbReference>
<organism evidence="2 3">
    <name type="scientific">Scleropages formosus</name>
    <name type="common">Asian bonytongue</name>
    <name type="synonym">Osteoglossum formosum</name>
    <dbReference type="NCBI Taxonomy" id="113540"/>
    <lineage>
        <taxon>Eukaryota</taxon>
        <taxon>Metazoa</taxon>
        <taxon>Chordata</taxon>
        <taxon>Craniata</taxon>
        <taxon>Vertebrata</taxon>
        <taxon>Euteleostomi</taxon>
        <taxon>Actinopterygii</taxon>
        <taxon>Neopterygii</taxon>
        <taxon>Teleostei</taxon>
        <taxon>Osteoglossocephala</taxon>
        <taxon>Osteoglossomorpha</taxon>
        <taxon>Osteoglossiformes</taxon>
        <taxon>Osteoglossidae</taxon>
        <taxon>Scleropages</taxon>
    </lineage>
</organism>
<gene>
    <name evidence="2" type="ORF">Z043_125408</name>
</gene>
<evidence type="ECO:0000313" key="3">
    <source>
        <dbReference type="Proteomes" id="UP000034805"/>
    </source>
</evidence>
<dbReference type="SUPFAM" id="SSF49899">
    <property type="entry name" value="Concanavalin A-like lectins/glucanases"/>
    <property type="match status" value="1"/>
</dbReference>
<dbReference type="PRINTS" id="PR01407">
    <property type="entry name" value="BUTYPHLNCDUF"/>
</dbReference>
<dbReference type="InterPro" id="IPR006574">
    <property type="entry name" value="PRY"/>
</dbReference>
<evidence type="ECO:0000259" key="1">
    <source>
        <dbReference type="PROSITE" id="PS50188"/>
    </source>
</evidence>
<dbReference type="InterPro" id="IPR013320">
    <property type="entry name" value="ConA-like_dom_sf"/>
</dbReference>
<comment type="caution">
    <text evidence="2">The sequence shown here is derived from an EMBL/GenBank/DDBJ whole genome shotgun (WGS) entry which is preliminary data.</text>
</comment>
<name>A0A0P7W7M3_SCLFO</name>
<proteinExistence type="predicted"/>
<dbReference type="FunFam" id="2.60.120.920:FF:000004">
    <property type="entry name" value="Butyrophilin subfamily 1 member A1"/>
    <property type="match status" value="1"/>
</dbReference>
<dbReference type="Pfam" id="PF13765">
    <property type="entry name" value="PRY"/>
    <property type="match status" value="1"/>
</dbReference>
<feature type="non-terminal residue" evidence="2">
    <location>
        <position position="1"/>
    </location>
</feature>
<dbReference type="InterPro" id="IPR058030">
    <property type="entry name" value="TRIM8/14/16/25/29/45/65_CC"/>
</dbReference>
<sequence length="318" mass="36265">THIDKEIKKIQEVFEVVQTIVQETQDGLLRPLQKKLKTMERDVQNLTAEIWKEIKDLRKKIAQLDNISEDQDHINFLQSFPLMANREEDKDWTSVSVDTQLSLGTMRTTLSFMMEEIHQMLDSLSGIELGRIQKFSVDVTLDPSTANPLLILSEDRREVRCGDIQQDLPDSPGRFDVFGSILGCNELTSGRHYWEVNVGDKSGWDLGVAGESISRKGLITVNPQNSYWALVLFNDNQYTALDDNPLHLSLRSKPTYVGVYVDYEQGEVSFYDVEARSHIHTFTGCEFTEKLYPYFSPHLKQGGKNDAPLIITPVMSSF</sequence>
<dbReference type="InterPro" id="IPR003877">
    <property type="entry name" value="SPRY_dom"/>
</dbReference>
<reference evidence="2 3" key="1">
    <citation type="submission" date="2015-08" db="EMBL/GenBank/DDBJ databases">
        <title>The genome of the Asian arowana (Scleropages formosus).</title>
        <authorList>
            <person name="Tan M.H."/>
            <person name="Gan H.M."/>
            <person name="Croft L.J."/>
            <person name="Austin C.M."/>
        </authorList>
    </citation>
    <scope>NUCLEOTIDE SEQUENCE [LARGE SCALE GENOMIC DNA]</scope>
    <source>
        <strain evidence="2">Aro1</strain>
    </source>
</reference>
<protein>
    <recommendedName>
        <fullName evidence="1">B30.2/SPRY domain-containing protein</fullName>
    </recommendedName>
</protein>